<evidence type="ECO:0000313" key="3">
    <source>
        <dbReference type="EMBL" id="REC93430.1"/>
    </source>
</evidence>
<dbReference type="Proteomes" id="UP000256334">
    <property type="component" value="Unassembled WGS sequence"/>
</dbReference>
<dbReference type="PANTHER" id="PTHR37483:SF1">
    <property type="entry name" value="UPF0125 PROTEIN RATB"/>
    <property type="match status" value="1"/>
</dbReference>
<accession>A0A3D9DRS7</accession>
<dbReference type="InterPro" id="IPR037021">
    <property type="entry name" value="RnfH_sf"/>
</dbReference>
<dbReference type="Pfam" id="PF03658">
    <property type="entry name" value="Ub-RnfH"/>
    <property type="match status" value="1"/>
</dbReference>
<protein>
    <recommendedName>
        <fullName evidence="2">UPF0125 protein C8D72_3328</fullName>
    </recommendedName>
</protein>
<evidence type="ECO:0000256" key="2">
    <source>
        <dbReference type="HAMAP-Rule" id="MF_00460"/>
    </source>
</evidence>
<dbReference type="SUPFAM" id="SSF54285">
    <property type="entry name" value="MoaD/ThiS"/>
    <property type="match status" value="1"/>
</dbReference>
<comment type="similarity">
    <text evidence="1 2">Belongs to the UPF0125 (RnfH) family.</text>
</comment>
<gene>
    <name evidence="3" type="ORF">C8D72_3328</name>
</gene>
<dbReference type="HAMAP" id="MF_00460">
    <property type="entry name" value="UPF0125_RnfH"/>
    <property type="match status" value="1"/>
</dbReference>
<dbReference type="InterPro" id="IPR005346">
    <property type="entry name" value="RnfH"/>
</dbReference>
<comment type="caution">
    <text evidence="3">The sequence shown here is derived from an EMBL/GenBank/DDBJ whole genome shotgun (WGS) entry which is preliminary data.</text>
</comment>
<dbReference type="NCBIfam" id="NF002490">
    <property type="entry name" value="PRK01777.1"/>
    <property type="match status" value="1"/>
</dbReference>
<dbReference type="RefSeq" id="WP_245955313.1">
    <property type="nucleotide sequence ID" value="NZ_QRDJ01000011.1"/>
</dbReference>
<reference evidence="3 4" key="1">
    <citation type="submission" date="2018-07" db="EMBL/GenBank/DDBJ databases">
        <title>Genomic Encyclopedia of Type Strains, Phase IV (KMG-IV): sequencing the most valuable type-strain genomes for metagenomic binning, comparative biology and taxonomic classification.</title>
        <authorList>
            <person name="Goeker M."/>
        </authorList>
    </citation>
    <scope>NUCLEOTIDE SEQUENCE [LARGE SCALE GENOMIC DNA]</scope>
    <source>
        <strain evidence="3 4">DSM 14324</strain>
    </source>
</reference>
<dbReference type="InterPro" id="IPR016155">
    <property type="entry name" value="Mopterin_synth/thiamin_S_b"/>
</dbReference>
<name>A0A3D9DRS7_9GAMM</name>
<organism evidence="3 4">
    <name type="scientific">Kushneria indalinina DSM 14324</name>
    <dbReference type="NCBI Taxonomy" id="1122140"/>
    <lineage>
        <taxon>Bacteria</taxon>
        <taxon>Pseudomonadati</taxon>
        <taxon>Pseudomonadota</taxon>
        <taxon>Gammaproteobacteria</taxon>
        <taxon>Oceanospirillales</taxon>
        <taxon>Halomonadaceae</taxon>
        <taxon>Kushneria</taxon>
    </lineage>
</organism>
<evidence type="ECO:0000256" key="1">
    <source>
        <dbReference type="ARBA" id="ARBA00010645"/>
    </source>
</evidence>
<dbReference type="EMBL" id="QRDJ01000011">
    <property type="protein sequence ID" value="REC93430.1"/>
    <property type="molecule type" value="Genomic_DNA"/>
</dbReference>
<sequence length="102" mass="11561">MIQEEEGITCEVAWARPEKQYLEAVTVPQGTTVLAALEASGLCRRVDELMNMPADELELGIFGEHVKSPADRVVHQGERIEIYRPLHVDPKQARRARARRKV</sequence>
<dbReference type="AlphaFoldDB" id="A0A3D9DRS7"/>
<keyword evidence="4" id="KW-1185">Reference proteome</keyword>
<dbReference type="PANTHER" id="PTHR37483">
    <property type="entry name" value="UPF0125 PROTEIN RATB"/>
    <property type="match status" value="1"/>
</dbReference>
<dbReference type="Gene3D" id="3.10.20.280">
    <property type="entry name" value="RnfH-like"/>
    <property type="match status" value="1"/>
</dbReference>
<proteinExistence type="inferred from homology"/>
<evidence type="ECO:0000313" key="4">
    <source>
        <dbReference type="Proteomes" id="UP000256334"/>
    </source>
</evidence>